<dbReference type="AlphaFoldDB" id="A0AAV2DSF9"/>
<evidence type="ECO:0000313" key="2">
    <source>
        <dbReference type="Proteomes" id="UP001497516"/>
    </source>
</evidence>
<reference evidence="1 2" key="1">
    <citation type="submission" date="2024-04" db="EMBL/GenBank/DDBJ databases">
        <authorList>
            <person name="Fracassetti M."/>
        </authorList>
    </citation>
    <scope>NUCLEOTIDE SEQUENCE [LARGE SCALE GENOMIC DNA]</scope>
</reference>
<organism evidence="1 2">
    <name type="scientific">Linum trigynum</name>
    <dbReference type="NCBI Taxonomy" id="586398"/>
    <lineage>
        <taxon>Eukaryota</taxon>
        <taxon>Viridiplantae</taxon>
        <taxon>Streptophyta</taxon>
        <taxon>Embryophyta</taxon>
        <taxon>Tracheophyta</taxon>
        <taxon>Spermatophyta</taxon>
        <taxon>Magnoliopsida</taxon>
        <taxon>eudicotyledons</taxon>
        <taxon>Gunneridae</taxon>
        <taxon>Pentapetalae</taxon>
        <taxon>rosids</taxon>
        <taxon>fabids</taxon>
        <taxon>Malpighiales</taxon>
        <taxon>Linaceae</taxon>
        <taxon>Linum</taxon>
    </lineage>
</organism>
<sequence>MARDHHATRRKLPARLTRVKTWETKARRQLLRRGEARSIKIGKREKLETAKSNHNCTVAEFIVCSLVFVEPLCQRPPLQSRSHSL</sequence>
<dbReference type="EMBL" id="OZ034816">
    <property type="protein sequence ID" value="CAL1376458.1"/>
    <property type="molecule type" value="Genomic_DNA"/>
</dbReference>
<keyword evidence="2" id="KW-1185">Reference proteome</keyword>
<protein>
    <submittedName>
        <fullName evidence="1">Uncharacterized protein</fullName>
    </submittedName>
</protein>
<evidence type="ECO:0000313" key="1">
    <source>
        <dbReference type="EMBL" id="CAL1376458.1"/>
    </source>
</evidence>
<proteinExistence type="predicted"/>
<accession>A0AAV2DSF9</accession>
<dbReference type="Proteomes" id="UP001497516">
    <property type="component" value="Chromosome 3"/>
</dbReference>
<name>A0AAV2DSF9_9ROSI</name>
<gene>
    <name evidence="1" type="ORF">LTRI10_LOCUS18186</name>
</gene>